<feature type="chain" id="PRO_5047331762" description="Lipoprotein" evidence="1">
    <location>
        <begin position="23"/>
        <end position="197"/>
    </location>
</feature>
<keyword evidence="1" id="KW-0732">Signal</keyword>
<accession>A0ABS9GVG8</accession>
<comment type="caution">
    <text evidence="2">The sequence shown here is derived from an EMBL/GenBank/DDBJ whole genome shotgun (WGS) entry which is preliminary data.</text>
</comment>
<dbReference type="PROSITE" id="PS51257">
    <property type="entry name" value="PROKAR_LIPOPROTEIN"/>
    <property type="match status" value="1"/>
</dbReference>
<reference evidence="2 3" key="1">
    <citation type="submission" date="2022-01" db="EMBL/GenBank/DDBJ databases">
        <title>Alkalihalobacillus sp. EGI L200015, a novel bacterium isolated from a salt lake sediment.</title>
        <authorList>
            <person name="Gao L."/>
            <person name="Fang B.-Z."/>
            <person name="Li W.-J."/>
        </authorList>
    </citation>
    <scope>NUCLEOTIDE SEQUENCE [LARGE SCALE GENOMIC DNA]</scope>
    <source>
        <strain evidence="2 3">KCTC 12718</strain>
    </source>
</reference>
<feature type="signal peptide" evidence="1">
    <location>
        <begin position="1"/>
        <end position="22"/>
    </location>
</feature>
<dbReference type="RefSeq" id="WP_236331658.1">
    <property type="nucleotide sequence ID" value="NZ_JAKIJS010000001.1"/>
</dbReference>
<name>A0ABS9GVG8_9BACL</name>
<organism evidence="2 3">
    <name type="scientific">Pseudalkalibacillus berkeleyi</name>
    <dbReference type="NCBI Taxonomy" id="1069813"/>
    <lineage>
        <taxon>Bacteria</taxon>
        <taxon>Bacillati</taxon>
        <taxon>Bacillota</taxon>
        <taxon>Bacilli</taxon>
        <taxon>Bacillales</taxon>
        <taxon>Fictibacillaceae</taxon>
        <taxon>Pseudalkalibacillus</taxon>
    </lineage>
</organism>
<evidence type="ECO:0000256" key="1">
    <source>
        <dbReference type="SAM" id="SignalP"/>
    </source>
</evidence>
<sequence>MRVLLKMTMMILILFIVGCSQQTKTKSMKEYIVVEEVESMSMDVLDRSSGKSDDDETIDVFYQLIKNVQLKNATKEESLEMHKASYDADQQSIQGWINPGKDTNVSTFSIFKDGRLSFIKFEDGIGKHQLKISEPSPELYNKLLSYYDQYIEDDSKDIQVLDILENGDGEDREITIEGNFIRSSEDLVPVDEREDEK</sequence>
<dbReference type="Proteomes" id="UP001649381">
    <property type="component" value="Unassembled WGS sequence"/>
</dbReference>
<evidence type="ECO:0000313" key="2">
    <source>
        <dbReference type="EMBL" id="MCF6136689.1"/>
    </source>
</evidence>
<gene>
    <name evidence="2" type="ORF">L2716_03035</name>
</gene>
<keyword evidence="3" id="KW-1185">Reference proteome</keyword>
<protein>
    <recommendedName>
        <fullName evidence="4">Lipoprotein</fullName>
    </recommendedName>
</protein>
<proteinExistence type="predicted"/>
<dbReference type="EMBL" id="JAKIJS010000001">
    <property type="protein sequence ID" value="MCF6136689.1"/>
    <property type="molecule type" value="Genomic_DNA"/>
</dbReference>
<evidence type="ECO:0008006" key="4">
    <source>
        <dbReference type="Google" id="ProtNLM"/>
    </source>
</evidence>
<evidence type="ECO:0000313" key="3">
    <source>
        <dbReference type="Proteomes" id="UP001649381"/>
    </source>
</evidence>